<dbReference type="EMBL" id="JAMYWD010000002">
    <property type="protein sequence ID" value="KAJ4978206.1"/>
    <property type="molecule type" value="Genomic_DNA"/>
</dbReference>
<evidence type="ECO:0008006" key="7">
    <source>
        <dbReference type="Google" id="ProtNLM"/>
    </source>
</evidence>
<dbReference type="InterPro" id="IPR002885">
    <property type="entry name" value="PPR_rpt"/>
</dbReference>
<sequence>MFRYRFPSRTLASKLILTHLTLKGVSAGNPFVCNHGFHSHPSNDTVENLSLLTQTQWKASTKLSASMSLLPKCYPLLFYSLHSNYASLRSVRRWHKKSKKVSKPPLDEGQFNRSVSQLPPRFTPEDLSNVITLQEDPLVCLELFNWASRQPRFRHDVSSYHITIKKLGSAKLYQEMDDVVNQVLAVSDIGSEALFNTSIYFFTEARKLSRAVSIYKHMRKSRVLGCRPSVITYNLLFTALLGRGNNSYINHVYMDTIRSLFRQMVNDGIEPDIFSLNAMIKGYVNSLHVNDALRIFHQMGTVYKSLPNSHSYNYLIHGLCAQSRTINAKELYGEMKNKGFVPSSKAYNSLVNCLAIGGEVEEAVRILWEMVERQRLADFITYRTILGEICRQGRVAEAMRLLKEWQEKELVDGHTYRKLLYGLEDEFGNSKE</sequence>
<accession>A0A9Q0KWX7</accession>
<evidence type="ECO:0000256" key="2">
    <source>
        <dbReference type="ARBA" id="ARBA00022737"/>
    </source>
</evidence>
<dbReference type="Pfam" id="PF13812">
    <property type="entry name" value="PPR_3"/>
    <property type="match status" value="1"/>
</dbReference>
<evidence type="ECO:0000256" key="3">
    <source>
        <dbReference type="PROSITE-ProRule" id="PRU00708"/>
    </source>
</evidence>
<reference evidence="5" key="1">
    <citation type="journal article" date="2023" name="Plant J.">
        <title>The genome of the king protea, Protea cynaroides.</title>
        <authorList>
            <person name="Chang J."/>
            <person name="Duong T.A."/>
            <person name="Schoeman C."/>
            <person name="Ma X."/>
            <person name="Roodt D."/>
            <person name="Barker N."/>
            <person name="Li Z."/>
            <person name="Van de Peer Y."/>
            <person name="Mizrachi E."/>
        </authorList>
    </citation>
    <scope>NUCLEOTIDE SEQUENCE</scope>
    <source>
        <tissue evidence="5">Young leaves</tissue>
    </source>
</reference>
<dbReference type="NCBIfam" id="TIGR00756">
    <property type="entry name" value="PPR"/>
    <property type="match status" value="3"/>
</dbReference>
<proteinExistence type="inferred from homology"/>
<dbReference type="AlphaFoldDB" id="A0A9Q0KWX7"/>
<name>A0A9Q0KWX7_9MAGN</name>
<protein>
    <recommendedName>
        <fullName evidence="7">Pentatricopeptide repeat-containing protein</fullName>
    </recommendedName>
</protein>
<feature type="repeat" description="PPR" evidence="3">
    <location>
        <begin position="343"/>
        <end position="373"/>
    </location>
</feature>
<evidence type="ECO:0000256" key="4">
    <source>
        <dbReference type="SAM" id="SignalP"/>
    </source>
</evidence>
<gene>
    <name evidence="5" type="ORF">NE237_008986</name>
</gene>
<evidence type="ECO:0000313" key="6">
    <source>
        <dbReference type="Proteomes" id="UP001141806"/>
    </source>
</evidence>
<dbReference type="PROSITE" id="PS51375">
    <property type="entry name" value="PPR"/>
    <property type="match status" value="3"/>
</dbReference>
<keyword evidence="6" id="KW-1185">Reference proteome</keyword>
<dbReference type="PANTHER" id="PTHR47941">
    <property type="entry name" value="PENTATRICOPEPTIDE REPEAT-CONTAINING PROTEIN 3, MITOCHONDRIAL"/>
    <property type="match status" value="1"/>
</dbReference>
<feature type="chain" id="PRO_5040241868" description="Pentatricopeptide repeat-containing protein" evidence="4">
    <location>
        <begin position="28"/>
        <end position="432"/>
    </location>
</feature>
<dbReference type="Gene3D" id="1.25.40.10">
    <property type="entry name" value="Tetratricopeptide repeat domain"/>
    <property type="match status" value="2"/>
</dbReference>
<dbReference type="Pfam" id="PF13041">
    <property type="entry name" value="PPR_2"/>
    <property type="match status" value="1"/>
</dbReference>
<dbReference type="Pfam" id="PF12854">
    <property type="entry name" value="PPR_1"/>
    <property type="match status" value="1"/>
</dbReference>
<comment type="similarity">
    <text evidence="1">Belongs to the PPR family. P subfamily.</text>
</comment>
<dbReference type="Pfam" id="PF01535">
    <property type="entry name" value="PPR"/>
    <property type="match status" value="1"/>
</dbReference>
<evidence type="ECO:0000313" key="5">
    <source>
        <dbReference type="EMBL" id="KAJ4978206.1"/>
    </source>
</evidence>
<keyword evidence="2" id="KW-0677">Repeat</keyword>
<dbReference type="Proteomes" id="UP001141806">
    <property type="component" value="Unassembled WGS sequence"/>
</dbReference>
<organism evidence="5 6">
    <name type="scientific">Protea cynaroides</name>
    <dbReference type="NCBI Taxonomy" id="273540"/>
    <lineage>
        <taxon>Eukaryota</taxon>
        <taxon>Viridiplantae</taxon>
        <taxon>Streptophyta</taxon>
        <taxon>Embryophyta</taxon>
        <taxon>Tracheophyta</taxon>
        <taxon>Spermatophyta</taxon>
        <taxon>Magnoliopsida</taxon>
        <taxon>Proteales</taxon>
        <taxon>Proteaceae</taxon>
        <taxon>Protea</taxon>
    </lineage>
</organism>
<evidence type="ECO:0000256" key="1">
    <source>
        <dbReference type="ARBA" id="ARBA00007626"/>
    </source>
</evidence>
<dbReference type="InterPro" id="IPR011990">
    <property type="entry name" value="TPR-like_helical_dom_sf"/>
</dbReference>
<feature type="repeat" description="PPR" evidence="3">
    <location>
        <begin position="378"/>
        <end position="412"/>
    </location>
</feature>
<keyword evidence="4" id="KW-0732">Signal</keyword>
<feature type="signal peptide" evidence="4">
    <location>
        <begin position="1"/>
        <end position="27"/>
    </location>
</feature>
<dbReference type="OrthoDB" id="185373at2759"/>
<comment type="caution">
    <text evidence="5">The sequence shown here is derived from an EMBL/GenBank/DDBJ whole genome shotgun (WGS) entry which is preliminary data.</text>
</comment>
<feature type="repeat" description="PPR" evidence="3">
    <location>
        <begin position="308"/>
        <end position="342"/>
    </location>
</feature>